<name>A0A9L0SHK8_HORSE</name>
<evidence type="ECO:0000313" key="4">
    <source>
        <dbReference type="Ensembl" id="ENSECAP00000073493.1"/>
    </source>
</evidence>
<dbReference type="Gene3D" id="3.60.10.10">
    <property type="entry name" value="Endonuclease/exonuclease/phosphatase"/>
    <property type="match status" value="1"/>
</dbReference>
<protein>
    <recommendedName>
        <fullName evidence="6">Endonuclease/exonuclease/phosphatase domain-containing protein</fullName>
    </recommendedName>
</protein>
<evidence type="ECO:0008006" key="6">
    <source>
        <dbReference type="Google" id="ProtNLM"/>
    </source>
</evidence>
<dbReference type="CDD" id="cd09076">
    <property type="entry name" value="L1-EN"/>
    <property type="match status" value="1"/>
</dbReference>
<dbReference type="PANTHER" id="PTHR11505">
    <property type="entry name" value="L1 TRANSPOSABLE ELEMENT-RELATED"/>
    <property type="match status" value="1"/>
</dbReference>
<dbReference type="InterPro" id="IPR004244">
    <property type="entry name" value="Transposase_22"/>
</dbReference>
<dbReference type="InterPro" id="IPR005135">
    <property type="entry name" value="Endo/exonuclease/phosphatase"/>
</dbReference>
<dbReference type="FunFam" id="3.30.250.20:FF:000005">
    <property type="entry name" value="LINE-1 retrotransposable element ORF1 protein"/>
    <property type="match status" value="1"/>
</dbReference>
<reference evidence="4" key="2">
    <citation type="submission" date="2025-08" db="UniProtKB">
        <authorList>
            <consortium name="Ensembl"/>
        </authorList>
    </citation>
    <scope>IDENTIFICATION</scope>
    <source>
        <strain evidence="4">Thoroughbred</strain>
    </source>
</reference>
<dbReference type="AlphaFoldDB" id="A0A9L0SHK8"/>
<sequence>MSDRLTALSPQASIITLNVNGLNSPIKRHRVAKWIKEQDPTICCLQETHLSPKDKHRLRVKGWRTILQANSKEKRAGVAILISDQVDFKIRQIKRDTEGQYIMIKGTLHQEEITLINIYAPKTGAPRFIKQLLTDLKEDVKNNTIIVGDLNTPLTSMDRSSRQKINKEIVELNEKLKQLDLIDIYRSLHPEGGEYTFFSSAHGTFSRIDHMLGNKASLYKFKKIEIITSIFSDHSAIRLEINYKKEAEKVNDKEKILRTARQKKLTYKGTPIRLSADFSAETLQARREWNDIFKNLKDKNLQPRILYPAKISFKYDGEIKTFPDKQKLREFIATKPPLQEILRKTLIPEKSKKGKGLQNQEQRR</sequence>
<dbReference type="SUPFAM" id="SSF56219">
    <property type="entry name" value="DNase I-like"/>
    <property type="match status" value="1"/>
</dbReference>
<dbReference type="Pfam" id="PF03372">
    <property type="entry name" value="Exo_endo_phos"/>
    <property type="match status" value="1"/>
</dbReference>
<reference evidence="4 5" key="1">
    <citation type="journal article" date="2009" name="Science">
        <title>Genome sequence, comparative analysis, and population genetics of the domestic horse.</title>
        <authorList>
            <consortium name="Broad Institute Genome Sequencing Platform"/>
            <consortium name="Broad Institute Whole Genome Assembly Team"/>
            <person name="Wade C.M."/>
            <person name="Giulotto E."/>
            <person name="Sigurdsson S."/>
            <person name="Zoli M."/>
            <person name="Gnerre S."/>
            <person name="Imsland F."/>
            <person name="Lear T.L."/>
            <person name="Adelson D.L."/>
            <person name="Bailey E."/>
            <person name="Bellone R.R."/>
            <person name="Bloecker H."/>
            <person name="Distl O."/>
            <person name="Edgar R.C."/>
            <person name="Garber M."/>
            <person name="Leeb T."/>
            <person name="Mauceli E."/>
            <person name="MacLeod J.N."/>
            <person name="Penedo M.C.T."/>
            <person name="Raison J.M."/>
            <person name="Sharpe T."/>
            <person name="Vogel J."/>
            <person name="Andersson L."/>
            <person name="Antczak D.F."/>
            <person name="Biagi T."/>
            <person name="Binns M.M."/>
            <person name="Chowdhary B.P."/>
            <person name="Coleman S.J."/>
            <person name="Della Valle G."/>
            <person name="Fryc S."/>
            <person name="Guerin G."/>
            <person name="Hasegawa T."/>
            <person name="Hill E.W."/>
            <person name="Jurka J."/>
            <person name="Kiialainen A."/>
            <person name="Lindgren G."/>
            <person name="Liu J."/>
            <person name="Magnani E."/>
            <person name="Mickelson J.R."/>
            <person name="Murray J."/>
            <person name="Nergadze S.G."/>
            <person name="Onofrio R."/>
            <person name="Pedroni S."/>
            <person name="Piras M.F."/>
            <person name="Raudsepp T."/>
            <person name="Rocchi M."/>
            <person name="Roeed K.H."/>
            <person name="Ryder O.A."/>
            <person name="Searle S."/>
            <person name="Skow L."/>
            <person name="Swinburne J.E."/>
            <person name="Syvaenen A.C."/>
            <person name="Tozaki T."/>
            <person name="Valberg S.J."/>
            <person name="Vaudin M."/>
            <person name="White J.R."/>
            <person name="Zody M.C."/>
            <person name="Lander E.S."/>
            <person name="Lindblad-Toh K."/>
        </authorList>
    </citation>
    <scope>NUCLEOTIDE SEQUENCE [LARGE SCALE GENOMIC DNA]</scope>
    <source>
        <strain evidence="4 5">Thoroughbred</strain>
    </source>
</reference>
<organism evidence="4 5">
    <name type="scientific">Equus caballus</name>
    <name type="common">Horse</name>
    <dbReference type="NCBI Taxonomy" id="9796"/>
    <lineage>
        <taxon>Eukaryota</taxon>
        <taxon>Metazoa</taxon>
        <taxon>Chordata</taxon>
        <taxon>Craniata</taxon>
        <taxon>Vertebrata</taxon>
        <taxon>Euteleostomi</taxon>
        <taxon>Mammalia</taxon>
        <taxon>Eutheria</taxon>
        <taxon>Laurasiatheria</taxon>
        <taxon>Perissodactyla</taxon>
        <taxon>Equidae</taxon>
        <taxon>Equus</taxon>
    </lineage>
</organism>
<evidence type="ECO:0000256" key="1">
    <source>
        <dbReference type="SAM" id="MobiDB-lite"/>
    </source>
</evidence>
<dbReference type="GO" id="GO:0003727">
    <property type="term" value="F:single-stranded RNA binding"/>
    <property type="evidence" value="ECO:0000318"/>
    <property type="project" value="GO_Central"/>
</dbReference>
<dbReference type="Ensembl" id="ENSECAT00000116177.1">
    <property type="protein sequence ID" value="ENSECAP00000073493.1"/>
    <property type="gene ID" value="ENSECAG00000057217.1"/>
</dbReference>
<evidence type="ECO:0000313" key="5">
    <source>
        <dbReference type="Proteomes" id="UP000002281"/>
    </source>
</evidence>
<dbReference type="InterPro" id="IPR036691">
    <property type="entry name" value="Endo/exonu/phosph_ase_sf"/>
</dbReference>
<accession>A0A9L0SHK8</accession>
<feature type="domain" description="L1 transposable element dsRBD-like" evidence="3">
    <location>
        <begin position="280"/>
        <end position="343"/>
    </location>
</feature>
<dbReference type="Proteomes" id="UP000002281">
    <property type="component" value="Chromosome 25"/>
</dbReference>
<dbReference type="InterPro" id="IPR042566">
    <property type="entry name" value="L1_C"/>
</dbReference>
<dbReference type="GO" id="GO:0032197">
    <property type="term" value="P:retrotransposition"/>
    <property type="evidence" value="ECO:0000318"/>
    <property type="project" value="GO_Central"/>
</dbReference>
<evidence type="ECO:0000259" key="2">
    <source>
        <dbReference type="Pfam" id="PF03372"/>
    </source>
</evidence>
<dbReference type="Pfam" id="PF17490">
    <property type="entry name" value="Tnp_22_dsRBD"/>
    <property type="match status" value="1"/>
</dbReference>
<keyword evidence="5" id="KW-1185">Reference proteome</keyword>
<feature type="region of interest" description="Disordered" evidence="1">
    <location>
        <begin position="343"/>
        <end position="364"/>
    </location>
</feature>
<dbReference type="Gene3D" id="3.30.250.20">
    <property type="entry name" value="L1 transposable element, C-terminal domain"/>
    <property type="match status" value="1"/>
</dbReference>
<proteinExistence type="predicted"/>
<dbReference type="GO" id="GO:1990904">
    <property type="term" value="C:ribonucleoprotein complex"/>
    <property type="evidence" value="ECO:0000318"/>
    <property type="project" value="GO_Central"/>
</dbReference>
<dbReference type="InterPro" id="IPR035300">
    <property type="entry name" value="L1_dsRBD"/>
</dbReference>
<feature type="domain" description="Endonuclease/exonuclease/phosphatase" evidence="2">
    <location>
        <begin position="15"/>
        <end position="234"/>
    </location>
</feature>
<evidence type="ECO:0000259" key="3">
    <source>
        <dbReference type="Pfam" id="PF17490"/>
    </source>
</evidence>
<dbReference type="GO" id="GO:0003824">
    <property type="term" value="F:catalytic activity"/>
    <property type="evidence" value="ECO:0007669"/>
    <property type="project" value="InterPro"/>
</dbReference>
<dbReference type="GeneTree" id="ENSGT00950000183016"/>
<reference evidence="4" key="3">
    <citation type="submission" date="2025-09" db="UniProtKB">
        <authorList>
            <consortium name="Ensembl"/>
        </authorList>
    </citation>
    <scope>IDENTIFICATION</scope>
    <source>
        <strain evidence="4">Thoroughbred</strain>
    </source>
</reference>